<evidence type="ECO:0000313" key="3">
    <source>
        <dbReference type="Proteomes" id="UP000232721"/>
    </source>
</evidence>
<evidence type="ECO:0000256" key="1">
    <source>
        <dbReference type="SAM" id="SignalP"/>
    </source>
</evidence>
<accession>A0ABM6Q254</accession>
<dbReference type="EMBL" id="CP019336">
    <property type="protein sequence ID" value="AUC23308.1"/>
    <property type="molecule type" value="Genomic_DNA"/>
</dbReference>
<feature type="chain" id="PRO_5045318183" evidence="1">
    <location>
        <begin position="38"/>
        <end position="369"/>
    </location>
</feature>
<proteinExistence type="predicted"/>
<protein>
    <submittedName>
        <fullName evidence="2">Uncharacterized protein</fullName>
    </submittedName>
</protein>
<sequence>MTCYKKERNINFKTKTMKPMKHLILAVVLLITTATQAQKSFFENISETETYNLYIKVSKAGDGTYKAEEKTSSVKFKKEYLPTGEGYKFSTIIQEGPKKGETKMTIDLSDEKRTCSGYPYESVITIEGWSSNSYYVSVDDYVFALEGVSTKFATFKGIYAVYIKAGTAPVKADAEKKEQKTKKKNSFFAKMKALKKEALGSVGVFGPEYKEFKKKDLDKIITDYLVAMKAKQDGRTAKQKQSDKNVAKLTIDKLAKEKAASDASWAESKRYNDFVKATPEWQDLERRKKLNEANYQGAQKANKVTLRNTSGSTIYVCPKGMDTHEIEISAGGTAKWDCDTDGYLQVNGKATNAKVYSKNTGCGNTITIR</sequence>
<name>A0ABM6Q254_9FLAO</name>
<organism evidence="2 3">
    <name type="scientific">Polaribacter sejongensis</name>
    <dbReference type="NCBI Taxonomy" id="985043"/>
    <lineage>
        <taxon>Bacteria</taxon>
        <taxon>Pseudomonadati</taxon>
        <taxon>Bacteroidota</taxon>
        <taxon>Flavobacteriia</taxon>
        <taxon>Flavobacteriales</taxon>
        <taxon>Flavobacteriaceae</taxon>
    </lineage>
</organism>
<keyword evidence="1" id="KW-0732">Signal</keyword>
<feature type="signal peptide" evidence="1">
    <location>
        <begin position="1"/>
        <end position="37"/>
    </location>
</feature>
<dbReference type="Proteomes" id="UP000232721">
    <property type="component" value="Chromosome"/>
</dbReference>
<reference evidence="2 3" key="1">
    <citation type="submission" date="2017-02" db="EMBL/GenBank/DDBJ databases">
        <title>Trade-off between light-utilization and light-protection in marine flavobacteria.</title>
        <authorList>
            <person name="Kumagai Y."/>
            <person name="Yoshizawa S."/>
            <person name="Kogure K."/>
            <person name="Iwasaki W."/>
        </authorList>
    </citation>
    <scope>NUCLEOTIDE SEQUENCE [LARGE SCALE GENOMIC DNA]</scope>
    <source>
        <strain evidence="2 3">KCTC 23670</strain>
    </source>
</reference>
<keyword evidence="3" id="KW-1185">Reference proteome</keyword>
<gene>
    <name evidence="2" type="ORF">BTO15_14915</name>
</gene>
<evidence type="ECO:0000313" key="2">
    <source>
        <dbReference type="EMBL" id="AUC23308.1"/>
    </source>
</evidence>